<keyword evidence="7" id="KW-0809">Transit peptide</keyword>
<evidence type="ECO:0000256" key="7">
    <source>
        <dbReference type="ARBA" id="ARBA00022946"/>
    </source>
</evidence>
<dbReference type="InterPro" id="IPR038552">
    <property type="entry name" value="Tim21_IMS_sf"/>
</dbReference>
<dbReference type="GO" id="GO:0030150">
    <property type="term" value="P:protein import into mitochondrial matrix"/>
    <property type="evidence" value="ECO:0007669"/>
    <property type="project" value="UniProtKB-UniRule"/>
</dbReference>
<sequence>MFLPRIQQQIKSLFFITRPQLRRYAERKSGALATAQERTNVSTDVKPIGERIKENTKTGMYTGVIILGVGVTGALFYTILKELWSSNSPNNIYSAALDRCVNDTRIQDQLGAPIKGYGEESRRGRRQRVAHTIFERNGVPHIQMQFYIQGIRNKATVHLEMKHNSSGEYEYRYLFAKLDHYPRTTIILEDNRANDTAATSSQNNEAASF</sequence>
<evidence type="ECO:0000256" key="8">
    <source>
        <dbReference type="ARBA" id="ARBA00022989"/>
    </source>
</evidence>
<gene>
    <name evidence="13" type="primary">timm21</name>
    <name evidence="13" type="ORF">Bhyg_01136</name>
</gene>
<dbReference type="EMBL" id="WJQU01000001">
    <property type="protein sequence ID" value="KAJ6645927.1"/>
    <property type="molecule type" value="Genomic_DNA"/>
</dbReference>
<proteinExistence type="inferred from homology"/>
<dbReference type="Pfam" id="PF08294">
    <property type="entry name" value="TIM21"/>
    <property type="match status" value="1"/>
</dbReference>
<organism evidence="13 14">
    <name type="scientific">Pseudolycoriella hygida</name>
    <dbReference type="NCBI Taxonomy" id="35572"/>
    <lineage>
        <taxon>Eukaryota</taxon>
        <taxon>Metazoa</taxon>
        <taxon>Ecdysozoa</taxon>
        <taxon>Arthropoda</taxon>
        <taxon>Hexapoda</taxon>
        <taxon>Insecta</taxon>
        <taxon>Pterygota</taxon>
        <taxon>Neoptera</taxon>
        <taxon>Endopterygota</taxon>
        <taxon>Diptera</taxon>
        <taxon>Nematocera</taxon>
        <taxon>Sciaroidea</taxon>
        <taxon>Sciaridae</taxon>
        <taxon>Pseudolycoriella</taxon>
    </lineage>
</organism>
<evidence type="ECO:0000256" key="2">
    <source>
        <dbReference type="ARBA" id="ARBA00010867"/>
    </source>
</evidence>
<dbReference type="GO" id="GO:0005744">
    <property type="term" value="C:TIM23 mitochondrial import inner membrane translocase complex"/>
    <property type="evidence" value="ECO:0007669"/>
    <property type="project" value="UniProtKB-UniRule"/>
</dbReference>
<keyword evidence="10 12" id="KW-0496">Mitochondrion</keyword>
<evidence type="ECO:0000256" key="10">
    <source>
        <dbReference type="ARBA" id="ARBA00023128"/>
    </source>
</evidence>
<dbReference type="AlphaFoldDB" id="A0A9Q0N9P3"/>
<evidence type="ECO:0000256" key="4">
    <source>
        <dbReference type="ARBA" id="ARBA00022448"/>
    </source>
</evidence>
<evidence type="ECO:0000256" key="12">
    <source>
        <dbReference type="RuleBase" id="RU367142"/>
    </source>
</evidence>
<keyword evidence="5 12" id="KW-0812">Transmembrane</keyword>
<comment type="similarity">
    <text evidence="2 12">Belongs to the TIM21 family.</text>
</comment>
<keyword evidence="11 12" id="KW-0472">Membrane</keyword>
<keyword evidence="14" id="KW-1185">Reference proteome</keyword>
<dbReference type="FunFam" id="3.10.450.320:FF:000001">
    <property type="entry name" value="Mitochondrial import inner membrane translocase subunit Tim21"/>
    <property type="match status" value="1"/>
</dbReference>
<evidence type="ECO:0000256" key="11">
    <source>
        <dbReference type="ARBA" id="ARBA00023136"/>
    </source>
</evidence>
<evidence type="ECO:0000256" key="5">
    <source>
        <dbReference type="ARBA" id="ARBA00022692"/>
    </source>
</evidence>
<keyword evidence="12" id="KW-0999">Mitochondrion inner membrane</keyword>
<dbReference type="Gene3D" id="3.10.450.320">
    <property type="entry name" value="Mitochondrial import inner membrane translocase subunit Tim21"/>
    <property type="match status" value="1"/>
</dbReference>
<evidence type="ECO:0000256" key="3">
    <source>
        <dbReference type="ARBA" id="ARBA00020726"/>
    </source>
</evidence>
<comment type="caution">
    <text evidence="13">The sequence shown here is derived from an EMBL/GenBank/DDBJ whole genome shotgun (WGS) entry which is preliminary data.</text>
</comment>
<dbReference type="OrthoDB" id="436405at2759"/>
<evidence type="ECO:0000256" key="6">
    <source>
        <dbReference type="ARBA" id="ARBA00022927"/>
    </source>
</evidence>
<comment type="function">
    <text evidence="12">Essential component of the TIM23 complex, a complex that mediates the translocation of transit peptide-containing proteins across the mitochondrial inner membrane.</text>
</comment>
<accession>A0A9Q0N9P3</accession>
<evidence type="ECO:0000256" key="9">
    <source>
        <dbReference type="ARBA" id="ARBA00023010"/>
    </source>
</evidence>
<keyword evidence="9 12" id="KW-0811">Translocation</keyword>
<keyword evidence="6 12" id="KW-0653">Protein transport</keyword>
<name>A0A9Q0N9P3_9DIPT</name>
<evidence type="ECO:0000313" key="14">
    <source>
        <dbReference type="Proteomes" id="UP001151699"/>
    </source>
</evidence>
<feature type="transmembrane region" description="Helical" evidence="12">
    <location>
        <begin position="60"/>
        <end position="80"/>
    </location>
</feature>
<protein>
    <recommendedName>
        <fullName evidence="3 12">Mitochondrial import inner membrane translocase subunit Tim21</fullName>
    </recommendedName>
</protein>
<comment type="subunit">
    <text evidence="12">Component of the TIM23 complex.</text>
</comment>
<comment type="subcellular location">
    <subcellularLocation>
        <location evidence="12">Mitochondrion inner membrane</location>
        <topology evidence="12">Single-pass membrane protein</topology>
    </subcellularLocation>
    <subcellularLocation>
        <location evidence="1">Mitochondrion membrane</location>
        <topology evidence="1">Single-pass membrane protein</topology>
    </subcellularLocation>
</comment>
<dbReference type="PANTHER" id="PTHR13032">
    <property type="entry name" value="MITOCHONDRIAL IMPORT INNER MEMBRANE TRANSLOCASE SUBUNIT TIM21"/>
    <property type="match status" value="1"/>
</dbReference>
<evidence type="ECO:0000313" key="13">
    <source>
        <dbReference type="EMBL" id="KAJ6645927.1"/>
    </source>
</evidence>
<dbReference type="PANTHER" id="PTHR13032:SF6">
    <property type="entry name" value="MITOCHONDRIAL IMPORT INNER MEMBRANE TRANSLOCASE SUBUNIT TIM21"/>
    <property type="match status" value="1"/>
</dbReference>
<evidence type="ECO:0000256" key="1">
    <source>
        <dbReference type="ARBA" id="ARBA00004304"/>
    </source>
</evidence>
<dbReference type="Proteomes" id="UP001151699">
    <property type="component" value="Chromosome A"/>
</dbReference>
<reference evidence="13" key="1">
    <citation type="submission" date="2022-07" db="EMBL/GenBank/DDBJ databases">
        <authorList>
            <person name="Trinca V."/>
            <person name="Uliana J.V.C."/>
            <person name="Torres T.T."/>
            <person name="Ward R.J."/>
            <person name="Monesi N."/>
        </authorList>
    </citation>
    <scope>NUCLEOTIDE SEQUENCE</scope>
    <source>
        <strain evidence="13">HSMRA1968</strain>
        <tissue evidence="13">Whole embryos</tissue>
    </source>
</reference>
<keyword evidence="8 12" id="KW-1133">Transmembrane helix</keyword>
<keyword evidence="4 12" id="KW-0813">Transport</keyword>
<dbReference type="InterPro" id="IPR013261">
    <property type="entry name" value="Tim21"/>
</dbReference>